<accession>A0A0G0M0F5</accession>
<dbReference type="STRING" id="1618573.UT19_C0007G0044"/>
<dbReference type="PANTHER" id="PTHR43346">
    <property type="entry name" value="LIGAND BINDING DOMAIN PROTEIN, PUTATIVE (AFU_ORTHOLOGUE AFUA_6G14370)-RELATED"/>
    <property type="match status" value="1"/>
</dbReference>
<name>A0A0G0M0F5_9BACT</name>
<dbReference type="CDD" id="cd02223">
    <property type="entry name" value="cupin_Bh2720-like"/>
    <property type="match status" value="1"/>
</dbReference>
<sequence length="127" mass="14187">MDGYHANIEKLTLTNSNFRKVLYTGKYAQLVVMSLAPGEEIGLEVHENVDQFFRFEQGKGKVIINGEEFGVQEDDVAIVPAGSKHNIINTSQSESLKLYTIYSPPNHPDGTIHKTKEEAVTAEKEHN</sequence>
<dbReference type="AlphaFoldDB" id="A0A0G0M0F5"/>
<dbReference type="Pfam" id="PF07883">
    <property type="entry name" value="Cupin_2"/>
    <property type="match status" value="1"/>
</dbReference>
<dbReference type="InterPro" id="IPR013096">
    <property type="entry name" value="Cupin_2"/>
</dbReference>
<proteinExistence type="predicted"/>
<reference evidence="2 3" key="1">
    <citation type="journal article" date="2015" name="Nature">
        <title>rRNA introns, odd ribosomes, and small enigmatic genomes across a large radiation of phyla.</title>
        <authorList>
            <person name="Brown C.T."/>
            <person name="Hug L.A."/>
            <person name="Thomas B.C."/>
            <person name="Sharon I."/>
            <person name="Castelle C.J."/>
            <person name="Singh A."/>
            <person name="Wilkins M.J."/>
            <person name="Williams K.H."/>
            <person name="Banfield J.F."/>
        </authorList>
    </citation>
    <scope>NUCLEOTIDE SEQUENCE [LARGE SCALE GENOMIC DNA]</scope>
</reference>
<dbReference type="InterPro" id="IPR011051">
    <property type="entry name" value="RmlC_Cupin_sf"/>
</dbReference>
<organism evidence="2 3">
    <name type="scientific">Candidatus Woesebacteria bacterium GW2011_GWB1_39_10b</name>
    <dbReference type="NCBI Taxonomy" id="1618573"/>
    <lineage>
        <taxon>Bacteria</taxon>
        <taxon>Candidatus Woeseibacteriota</taxon>
    </lineage>
</organism>
<gene>
    <name evidence="2" type="ORF">UT19_C0007G0044</name>
</gene>
<dbReference type="InterPro" id="IPR052538">
    <property type="entry name" value="Flavonoid_dioxygenase-like"/>
</dbReference>
<feature type="domain" description="Cupin type-2" evidence="1">
    <location>
        <begin position="32"/>
        <end position="102"/>
    </location>
</feature>
<dbReference type="Proteomes" id="UP000034932">
    <property type="component" value="Unassembled WGS sequence"/>
</dbReference>
<evidence type="ECO:0000313" key="2">
    <source>
        <dbReference type="EMBL" id="KKQ93800.1"/>
    </source>
</evidence>
<comment type="caution">
    <text evidence="2">The sequence shown here is derived from an EMBL/GenBank/DDBJ whole genome shotgun (WGS) entry which is preliminary data.</text>
</comment>
<protein>
    <recommendedName>
        <fullName evidence="1">Cupin type-2 domain-containing protein</fullName>
    </recommendedName>
</protein>
<evidence type="ECO:0000259" key="1">
    <source>
        <dbReference type="Pfam" id="PF07883"/>
    </source>
</evidence>
<evidence type="ECO:0000313" key="3">
    <source>
        <dbReference type="Proteomes" id="UP000034932"/>
    </source>
</evidence>
<dbReference type="InterPro" id="IPR014710">
    <property type="entry name" value="RmlC-like_jellyroll"/>
</dbReference>
<dbReference type="SUPFAM" id="SSF51182">
    <property type="entry name" value="RmlC-like cupins"/>
    <property type="match status" value="1"/>
</dbReference>
<dbReference type="PATRIC" id="fig|1618573.3.peg.565"/>
<dbReference type="EMBL" id="LBVW01000007">
    <property type="protein sequence ID" value="KKQ93800.1"/>
    <property type="molecule type" value="Genomic_DNA"/>
</dbReference>
<dbReference type="PANTHER" id="PTHR43346:SF1">
    <property type="entry name" value="QUERCETIN 2,3-DIOXYGENASE-RELATED"/>
    <property type="match status" value="1"/>
</dbReference>
<dbReference type="Gene3D" id="2.60.120.10">
    <property type="entry name" value="Jelly Rolls"/>
    <property type="match status" value="1"/>
</dbReference>